<evidence type="ECO:0000313" key="1">
    <source>
        <dbReference type="EMBL" id="CAG8740866.1"/>
    </source>
</evidence>
<organism evidence="1 2">
    <name type="scientific">Racocetra persica</name>
    <dbReference type="NCBI Taxonomy" id="160502"/>
    <lineage>
        <taxon>Eukaryota</taxon>
        <taxon>Fungi</taxon>
        <taxon>Fungi incertae sedis</taxon>
        <taxon>Mucoromycota</taxon>
        <taxon>Glomeromycotina</taxon>
        <taxon>Glomeromycetes</taxon>
        <taxon>Diversisporales</taxon>
        <taxon>Gigasporaceae</taxon>
        <taxon>Racocetra</taxon>
    </lineage>
</organism>
<dbReference type="EMBL" id="CAJVQC010028847">
    <property type="protein sequence ID" value="CAG8740866.1"/>
    <property type="molecule type" value="Genomic_DNA"/>
</dbReference>
<comment type="caution">
    <text evidence="1">The sequence shown here is derived from an EMBL/GenBank/DDBJ whole genome shotgun (WGS) entry which is preliminary data.</text>
</comment>
<gene>
    <name evidence="1" type="ORF">RPERSI_LOCUS13138</name>
</gene>
<feature type="non-terminal residue" evidence="1">
    <location>
        <position position="1"/>
    </location>
</feature>
<proteinExistence type="predicted"/>
<accession>A0ACA9QBD9</accession>
<sequence length="43" mass="4809">SSLLLTMTIHHEYLASSQPLKPPTHRPTTSLIEFLFRAAVSCL</sequence>
<reference evidence="1" key="1">
    <citation type="submission" date="2021-06" db="EMBL/GenBank/DDBJ databases">
        <authorList>
            <person name="Kallberg Y."/>
            <person name="Tangrot J."/>
            <person name="Rosling A."/>
        </authorList>
    </citation>
    <scope>NUCLEOTIDE SEQUENCE</scope>
    <source>
        <strain evidence="1">MA461A</strain>
    </source>
</reference>
<dbReference type="Proteomes" id="UP000789920">
    <property type="component" value="Unassembled WGS sequence"/>
</dbReference>
<keyword evidence="2" id="KW-1185">Reference proteome</keyword>
<protein>
    <submittedName>
        <fullName evidence="1">16863_t:CDS:1</fullName>
    </submittedName>
</protein>
<evidence type="ECO:0000313" key="2">
    <source>
        <dbReference type="Proteomes" id="UP000789920"/>
    </source>
</evidence>
<name>A0ACA9QBD9_9GLOM</name>